<dbReference type="GO" id="GO:0004862">
    <property type="term" value="F:cAMP-dependent protein kinase inhibitor activity"/>
    <property type="evidence" value="ECO:0007669"/>
    <property type="project" value="TreeGrafter"/>
</dbReference>
<organism evidence="2 3">
    <name type="scientific">Tetrahymena thermophila (strain SB210)</name>
    <dbReference type="NCBI Taxonomy" id="312017"/>
    <lineage>
        <taxon>Eukaryota</taxon>
        <taxon>Sar</taxon>
        <taxon>Alveolata</taxon>
        <taxon>Ciliophora</taxon>
        <taxon>Intramacronucleata</taxon>
        <taxon>Oligohymenophorea</taxon>
        <taxon>Hymenostomatida</taxon>
        <taxon>Tetrahymenina</taxon>
        <taxon>Tetrahymenidae</taxon>
        <taxon>Tetrahymena</taxon>
    </lineage>
</organism>
<dbReference type="InterPro" id="IPR014710">
    <property type="entry name" value="RmlC-like_jellyroll"/>
</dbReference>
<dbReference type="InterPro" id="IPR000595">
    <property type="entry name" value="cNMP-bd_dom"/>
</dbReference>
<keyword evidence="3" id="KW-1185">Reference proteome</keyword>
<dbReference type="STRING" id="312017.I7M9R6"/>
<dbReference type="OrthoDB" id="289959at2759"/>
<dbReference type="GeneID" id="7826628"/>
<dbReference type="InterPro" id="IPR050503">
    <property type="entry name" value="cAMP-dep_PK_reg_su-like"/>
</dbReference>
<dbReference type="SUPFAM" id="SSF51206">
    <property type="entry name" value="cAMP-binding domain-like"/>
    <property type="match status" value="2"/>
</dbReference>
<dbReference type="InterPro" id="IPR018488">
    <property type="entry name" value="cNMP-bd_CS"/>
</dbReference>
<evidence type="ECO:0000313" key="3">
    <source>
        <dbReference type="Proteomes" id="UP000009168"/>
    </source>
</evidence>
<dbReference type="Pfam" id="PF00027">
    <property type="entry name" value="cNMP_binding"/>
    <property type="match status" value="2"/>
</dbReference>
<name>I7M9R6_TETTS</name>
<gene>
    <name evidence="2" type="ORF">TTHERM_00579200</name>
</gene>
<dbReference type="InParanoid" id="I7M9R6"/>
<dbReference type="KEGG" id="tet:TTHERM_00579200"/>
<dbReference type="CDD" id="cd00038">
    <property type="entry name" value="CAP_ED"/>
    <property type="match status" value="2"/>
</dbReference>
<dbReference type="GO" id="GO:0034236">
    <property type="term" value="F:protein kinase A catalytic subunit binding"/>
    <property type="evidence" value="ECO:0007669"/>
    <property type="project" value="TreeGrafter"/>
</dbReference>
<dbReference type="PANTHER" id="PTHR11635:SF152">
    <property type="entry name" value="CAMP-DEPENDENT PROTEIN KINASE TYPE I REGULATORY SUBUNIT-RELATED"/>
    <property type="match status" value="1"/>
</dbReference>
<dbReference type="RefSeq" id="XP_001022921.2">
    <property type="nucleotide sequence ID" value="XM_001022921.2"/>
</dbReference>
<dbReference type="Gene3D" id="2.60.120.10">
    <property type="entry name" value="Jelly Rolls"/>
    <property type="match status" value="2"/>
</dbReference>
<dbReference type="AlphaFoldDB" id="I7M9R6"/>
<sequence>MKNKRAQQASSKDYELVVNLLQKKEKSQRDLETIYNKISLLNGFNLFIQNYFYGSDISEQIKICGELVYEKKNKGDVIFYQDEPSNNKLYIILKGSCMLFLLKDLDFQEEEDEQSTVNAQNQDQQAENQVIQNQLQNIPSTMVDRIKQIGHKFKKQISFDFDQHNLTQREINDLKKRYGKTTRLLQAGSIFGERALFTNQARTATILADSHPTEMVILDRDKFLPALEELKKTLQLRRDILFQIFKDMDNYSSARLENMLYSFSVLSFNRGHYITEQNQQDDKFYIIAEGEAQILKKIPIQVSESHQEERVAKLTIIGPGVMVGDEIMLKGEQKYLYTTEVISIKAQVLVADKKIIDRKFPRDLKDYLKKVTINKEKGRQILLEHKEEEIRQELLQQMKKETSKKLLNTQYKHRSEEEAQEVLKKMKDAISHRQHFTETLPQNQNQSIDEQASSQRDILRGNVPLFTKSNQQQQLQQDKIQSSLLLPSITEKNPQNIKEENITSSSSLRLINMAPGQQNNIFDVKSQVFDFGDGKNIQNAQRIEKILNAKNKKKKDGHFSGNNATVQQQLEKNALKQVQQDNALLSNIVTDMQNIHSFANQKQKVGKKLDSQHLSNMSDTDKLSILLLSDQRGSYSTKHLRHISSEYQTGFQGYHNNSTSLIQSIGEIQLGKGTTQLPQLKSNDQLKLKEQKHLKLELIQENLPLGIIHSSKNTKNKQLGDEQSNKVLLKKPMKVVVNNHIQKSNSQQFLEAQVLGTLHLSPTRIQKFQLETIQKQQKYKKNNKYGNNVQTVSSEFDQKNQINKHNINSSLQNLTIDDDINSTNEIQASITAIRQSDSQNKQTSNNSILVLKKNENLCMVNDKSSLVQESLNQKIKQLDNKSPSDNIVKNESEALNSSQINNKLGYQEIQQINTPIRREIKSNDAGDTTTCLNSDNSSQNKINFQAMSRHASSFFPITVTKPNKVLNHGSKTLSMKKIVSQKSDLYSSSIFKNPINQQQNFQQNNLQKDLSINIFEKVNSNKLDEYFSIIGYNKAFKQQKQKNQNSNKNALS</sequence>
<feature type="domain" description="Cyclic nucleotide-binding" evidence="1">
    <location>
        <begin position="244"/>
        <end position="358"/>
    </location>
</feature>
<dbReference type="InterPro" id="IPR018490">
    <property type="entry name" value="cNMP-bd_dom_sf"/>
</dbReference>
<dbReference type="GO" id="GO:0005829">
    <property type="term" value="C:cytosol"/>
    <property type="evidence" value="ECO:0007669"/>
    <property type="project" value="TreeGrafter"/>
</dbReference>
<dbReference type="PROSITE" id="PS50042">
    <property type="entry name" value="CNMP_BINDING_3"/>
    <property type="match status" value="2"/>
</dbReference>
<dbReference type="GO" id="GO:0005952">
    <property type="term" value="C:cAMP-dependent protein kinase complex"/>
    <property type="evidence" value="ECO:0007669"/>
    <property type="project" value="InterPro"/>
</dbReference>
<dbReference type="PROSITE" id="PS00889">
    <property type="entry name" value="CNMP_BINDING_2"/>
    <property type="match status" value="1"/>
</dbReference>
<dbReference type="Proteomes" id="UP000009168">
    <property type="component" value="Unassembled WGS sequence"/>
</dbReference>
<reference evidence="3" key="1">
    <citation type="journal article" date="2006" name="PLoS Biol.">
        <title>Macronuclear genome sequence of the ciliate Tetrahymena thermophila, a model eukaryote.</title>
        <authorList>
            <person name="Eisen J.A."/>
            <person name="Coyne R.S."/>
            <person name="Wu M."/>
            <person name="Wu D."/>
            <person name="Thiagarajan M."/>
            <person name="Wortman J.R."/>
            <person name="Badger J.H."/>
            <person name="Ren Q."/>
            <person name="Amedeo P."/>
            <person name="Jones K.M."/>
            <person name="Tallon L.J."/>
            <person name="Delcher A.L."/>
            <person name="Salzberg S.L."/>
            <person name="Silva J.C."/>
            <person name="Haas B.J."/>
            <person name="Majoros W.H."/>
            <person name="Farzad M."/>
            <person name="Carlton J.M."/>
            <person name="Smith R.K. Jr."/>
            <person name="Garg J."/>
            <person name="Pearlman R.E."/>
            <person name="Karrer K.M."/>
            <person name="Sun L."/>
            <person name="Manning G."/>
            <person name="Elde N.C."/>
            <person name="Turkewitz A.P."/>
            <person name="Asai D.J."/>
            <person name="Wilkes D.E."/>
            <person name="Wang Y."/>
            <person name="Cai H."/>
            <person name="Collins K."/>
            <person name="Stewart B.A."/>
            <person name="Lee S.R."/>
            <person name="Wilamowska K."/>
            <person name="Weinberg Z."/>
            <person name="Ruzzo W.L."/>
            <person name="Wloga D."/>
            <person name="Gaertig J."/>
            <person name="Frankel J."/>
            <person name="Tsao C.-C."/>
            <person name="Gorovsky M.A."/>
            <person name="Keeling P.J."/>
            <person name="Waller R.F."/>
            <person name="Patron N.J."/>
            <person name="Cherry J.M."/>
            <person name="Stover N.A."/>
            <person name="Krieger C.J."/>
            <person name="del Toro C."/>
            <person name="Ryder H.F."/>
            <person name="Williamson S.C."/>
            <person name="Barbeau R.A."/>
            <person name="Hamilton E.P."/>
            <person name="Orias E."/>
        </authorList>
    </citation>
    <scope>NUCLEOTIDE SEQUENCE [LARGE SCALE GENOMIC DNA]</scope>
    <source>
        <strain evidence="3">SB210</strain>
    </source>
</reference>
<evidence type="ECO:0000259" key="1">
    <source>
        <dbReference type="PROSITE" id="PS50042"/>
    </source>
</evidence>
<feature type="domain" description="Cyclic nucleotide-binding" evidence="1">
    <location>
        <begin position="185"/>
        <end position="223"/>
    </location>
</feature>
<evidence type="ECO:0000313" key="2">
    <source>
        <dbReference type="EMBL" id="EAS02676.2"/>
    </source>
</evidence>
<dbReference type="eggNOG" id="ENOG502SRAT">
    <property type="taxonomic scope" value="Eukaryota"/>
</dbReference>
<dbReference type="GO" id="GO:0030552">
    <property type="term" value="F:cAMP binding"/>
    <property type="evidence" value="ECO:0007669"/>
    <property type="project" value="TreeGrafter"/>
</dbReference>
<protein>
    <submittedName>
        <fullName evidence="2">Cyclic nucleotide-binding domain protein</fullName>
    </submittedName>
</protein>
<dbReference type="PANTHER" id="PTHR11635">
    <property type="entry name" value="CAMP-DEPENDENT PROTEIN KINASE REGULATORY CHAIN"/>
    <property type="match status" value="1"/>
</dbReference>
<accession>I7M9R6</accession>
<proteinExistence type="predicted"/>
<dbReference type="EMBL" id="GG662527">
    <property type="protein sequence ID" value="EAS02676.2"/>
    <property type="molecule type" value="Genomic_DNA"/>
</dbReference>